<protein>
    <submittedName>
        <fullName evidence="1">Uncharacterized protein</fullName>
    </submittedName>
</protein>
<comment type="caution">
    <text evidence="1">The sequence shown here is derived from an EMBL/GenBank/DDBJ whole genome shotgun (WGS) entry which is preliminary data.</text>
</comment>
<gene>
    <name evidence="1" type="ORF">LCI24_10660</name>
</gene>
<keyword evidence="2" id="KW-1185">Reference proteome</keyword>
<dbReference type="EMBL" id="JAIWJY010000006">
    <property type="protein sequence ID" value="MDE1207248.1"/>
    <property type="molecule type" value="Genomic_DNA"/>
</dbReference>
<name>A0A9X4IM40_9FLAO</name>
<reference evidence="1" key="1">
    <citation type="submission" date="2021-09" db="EMBL/GenBank/DDBJ databases">
        <authorList>
            <person name="Smyrli M."/>
        </authorList>
    </citation>
    <scope>NUCLEOTIDE SEQUENCE</scope>
    <source>
        <strain evidence="1">LAR25</strain>
    </source>
</reference>
<proteinExistence type="predicted"/>
<organism evidence="1 2">
    <name type="scientific">Tenacibaculum larymnensis</name>
    <dbReference type="NCBI Taxonomy" id="2878201"/>
    <lineage>
        <taxon>Bacteria</taxon>
        <taxon>Pseudomonadati</taxon>
        <taxon>Bacteroidota</taxon>
        <taxon>Flavobacteriia</taxon>
        <taxon>Flavobacteriales</taxon>
        <taxon>Flavobacteriaceae</taxon>
        <taxon>Tenacibaculum</taxon>
    </lineage>
</organism>
<sequence>MKKSISNLGEALNKADQKQINGGRMFTCDEFCSASPQAQQLQIDLYGYDAFQMCPC</sequence>
<accession>A0A9X4IM40</accession>
<evidence type="ECO:0000313" key="1">
    <source>
        <dbReference type="EMBL" id="MDE1207248.1"/>
    </source>
</evidence>
<dbReference type="Proteomes" id="UP001149303">
    <property type="component" value="Unassembled WGS sequence"/>
</dbReference>
<evidence type="ECO:0000313" key="2">
    <source>
        <dbReference type="Proteomes" id="UP001149303"/>
    </source>
</evidence>
<dbReference type="AlphaFoldDB" id="A0A9X4IM40"/>
<dbReference type="RefSeq" id="WP_274640353.1">
    <property type="nucleotide sequence ID" value="NZ_JAIWJY010000006.1"/>
</dbReference>